<reference evidence="1 2" key="1">
    <citation type="journal article" date="2010" name="Nature">
        <title>Genome sequence of the palaeopolyploid soybean.</title>
        <authorList>
            <person name="Schmutz J."/>
            <person name="Cannon S.B."/>
            <person name="Schlueter J."/>
            <person name="Ma J."/>
            <person name="Mitros T."/>
            <person name="Nelson W."/>
            <person name="Hyten D.L."/>
            <person name="Song Q."/>
            <person name="Thelen J.J."/>
            <person name="Cheng J."/>
            <person name="Xu D."/>
            <person name="Hellsten U."/>
            <person name="May G.D."/>
            <person name="Yu Y."/>
            <person name="Sakurai T."/>
            <person name="Umezawa T."/>
            <person name="Bhattacharyya M.K."/>
            <person name="Sandhu D."/>
            <person name="Valliyodan B."/>
            <person name="Lindquist E."/>
            <person name="Peto M."/>
            <person name="Grant D."/>
            <person name="Shu S."/>
            <person name="Goodstein D."/>
            <person name="Barry K."/>
            <person name="Futrell-Griggs M."/>
            <person name="Abernathy B."/>
            <person name="Du J."/>
            <person name="Tian Z."/>
            <person name="Zhu L."/>
            <person name="Gill N."/>
            <person name="Joshi T."/>
            <person name="Libault M."/>
            <person name="Sethuraman A."/>
            <person name="Zhang X.-C."/>
            <person name="Shinozaki K."/>
            <person name="Nguyen H.T."/>
            <person name="Wing R.A."/>
            <person name="Cregan P."/>
            <person name="Specht J."/>
            <person name="Grimwood J."/>
            <person name="Rokhsar D."/>
            <person name="Stacey G."/>
            <person name="Shoemaker R.C."/>
            <person name="Jackson S.A."/>
        </authorList>
    </citation>
    <scope>NUCLEOTIDE SEQUENCE [LARGE SCALE GENOMIC DNA]</scope>
    <source>
        <strain evidence="2">cv. Williams 82</strain>
        <tissue evidence="1">Callus</tissue>
    </source>
</reference>
<sequence>MPPFQNYFCETKQRINSNYKIELTSWYLTCTFRKVNRGDETWTTEELVDPIFELGKSKGFVKGPTMRMPTDDLVVTPMSSDCVLYLLNRMKIPVTQLFIFLFCLL</sequence>
<evidence type="ECO:0000313" key="1">
    <source>
        <dbReference type="EMBL" id="KRH70412.1"/>
    </source>
</evidence>
<reference evidence="2" key="2">
    <citation type="submission" date="2018-02" db="UniProtKB">
        <authorList>
            <consortium name="EnsemblPlants"/>
        </authorList>
    </citation>
    <scope>IDENTIFICATION</scope>
    <source>
        <strain evidence="2">Williams 82</strain>
    </source>
</reference>
<dbReference type="InParanoid" id="K7K782"/>
<dbReference type="Proteomes" id="UP000008827">
    <property type="component" value="Chromosome 2"/>
</dbReference>
<dbReference type="InterPro" id="IPR007750">
    <property type="entry name" value="DUF674"/>
</dbReference>
<organism evidence="2">
    <name type="scientific">Glycine max</name>
    <name type="common">Soybean</name>
    <name type="synonym">Glycine hispida</name>
    <dbReference type="NCBI Taxonomy" id="3847"/>
    <lineage>
        <taxon>Eukaryota</taxon>
        <taxon>Viridiplantae</taxon>
        <taxon>Streptophyta</taxon>
        <taxon>Embryophyta</taxon>
        <taxon>Tracheophyta</taxon>
        <taxon>Spermatophyta</taxon>
        <taxon>Magnoliopsida</taxon>
        <taxon>eudicotyledons</taxon>
        <taxon>Gunneridae</taxon>
        <taxon>Pentapetalae</taxon>
        <taxon>rosids</taxon>
        <taxon>fabids</taxon>
        <taxon>Fabales</taxon>
        <taxon>Fabaceae</taxon>
        <taxon>Papilionoideae</taxon>
        <taxon>50 kb inversion clade</taxon>
        <taxon>NPAAA clade</taxon>
        <taxon>indigoferoid/millettioid clade</taxon>
        <taxon>Phaseoleae</taxon>
        <taxon>Glycine</taxon>
        <taxon>Glycine subgen. Soja</taxon>
    </lineage>
</organism>
<evidence type="ECO:0000313" key="3">
    <source>
        <dbReference type="Proteomes" id="UP000008827"/>
    </source>
</evidence>
<keyword evidence="3" id="KW-1185">Reference proteome</keyword>
<protein>
    <submittedName>
        <fullName evidence="1 2">Uncharacterized protein</fullName>
    </submittedName>
</protein>
<reference evidence="1" key="3">
    <citation type="submission" date="2018-07" db="EMBL/GenBank/DDBJ databases">
        <title>WGS assembly of Glycine max.</title>
        <authorList>
            <person name="Schmutz J."/>
            <person name="Cannon S."/>
            <person name="Schlueter J."/>
            <person name="Ma J."/>
            <person name="Mitros T."/>
            <person name="Nelson W."/>
            <person name="Hyten D."/>
            <person name="Song Q."/>
            <person name="Thelen J."/>
            <person name="Cheng J."/>
            <person name="Xu D."/>
            <person name="Hellsten U."/>
            <person name="May G."/>
            <person name="Yu Y."/>
            <person name="Sakurai T."/>
            <person name="Umezawa T."/>
            <person name="Bhattacharyya M."/>
            <person name="Sandhu D."/>
            <person name="Valliyodan B."/>
            <person name="Lindquist E."/>
            <person name="Peto M."/>
            <person name="Grant D."/>
            <person name="Shu S."/>
            <person name="Goodstein D."/>
            <person name="Barry K."/>
            <person name="Futrell-Griggs M."/>
            <person name="Abernathy B."/>
            <person name="Du J."/>
            <person name="Tian Z."/>
            <person name="Zhu L."/>
            <person name="Gill N."/>
            <person name="Joshi T."/>
            <person name="Libault M."/>
            <person name="Sethuraman A."/>
            <person name="Zhang X."/>
            <person name="Shinozaki K."/>
            <person name="Nguyen H."/>
            <person name="Wing R."/>
            <person name="Cregan P."/>
            <person name="Specht J."/>
            <person name="Grimwood J."/>
            <person name="Rokhsar D."/>
            <person name="Stacey G."/>
            <person name="Shoemaker R."/>
            <person name="Jackson S."/>
        </authorList>
    </citation>
    <scope>NUCLEOTIDE SEQUENCE</scope>
    <source>
        <tissue evidence="1">Callus</tissue>
    </source>
</reference>
<gene>
    <name evidence="1" type="ORF">GLYMA_02G089200</name>
</gene>
<proteinExistence type="predicted"/>
<dbReference type="EnsemblPlants" id="KRH70412">
    <property type="protein sequence ID" value="KRH70412"/>
    <property type="gene ID" value="GLYMA_02G089200"/>
</dbReference>
<name>K7K782_SOYBN</name>
<dbReference type="Gramene" id="KRH70412">
    <property type="protein sequence ID" value="KRH70412"/>
    <property type="gene ID" value="GLYMA_02G089200"/>
</dbReference>
<dbReference type="HOGENOM" id="CLU_2241479_0_0_1"/>
<dbReference type="AlphaFoldDB" id="K7K782"/>
<dbReference type="PaxDb" id="3847-GLYMA02G09811.1"/>
<evidence type="ECO:0000313" key="2">
    <source>
        <dbReference type="EnsemblPlants" id="KRH70412"/>
    </source>
</evidence>
<accession>K7K782</accession>
<dbReference type="Pfam" id="PF05056">
    <property type="entry name" value="DUF674"/>
    <property type="match status" value="1"/>
</dbReference>
<dbReference type="EMBL" id="CM000835">
    <property type="protein sequence ID" value="KRH70412.1"/>
    <property type="molecule type" value="Genomic_DNA"/>
</dbReference>
<dbReference type="OrthoDB" id="1434526at2759"/>